<comment type="caution">
    <text evidence="5">The sequence shown here is derived from an EMBL/GenBank/DDBJ whole genome shotgun (WGS) entry which is preliminary data.</text>
</comment>
<dbReference type="PANTHER" id="PTHR37419">
    <property type="entry name" value="SERINE/THREONINE-PROTEIN KINASE TOXIN HIPA"/>
    <property type="match status" value="1"/>
</dbReference>
<feature type="domain" description="HipA-like C-terminal" evidence="4">
    <location>
        <begin position="168"/>
        <end position="386"/>
    </location>
</feature>
<evidence type="ECO:0000313" key="6">
    <source>
        <dbReference type="Proteomes" id="UP000648257"/>
    </source>
</evidence>
<gene>
    <name evidence="5" type="ORF">H8K52_14230</name>
</gene>
<evidence type="ECO:0000259" key="4">
    <source>
        <dbReference type="Pfam" id="PF07804"/>
    </source>
</evidence>
<dbReference type="InterPro" id="IPR052028">
    <property type="entry name" value="HipA_Ser/Thr_kinase"/>
</dbReference>
<name>A0ABR6X6Z0_9BURK</name>
<dbReference type="PANTHER" id="PTHR37419:SF8">
    <property type="entry name" value="TOXIN YJJJ"/>
    <property type="match status" value="1"/>
</dbReference>
<dbReference type="Pfam" id="PF07804">
    <property type="entry name" value="HipA_C"/>
    <property type="match status" value="1"/>
</dbReference>
<dbReference type="RefSeq" id="WP_186923576.1">
    <property type="nucleotide sequence ID" value="NZ_JACOFW010000017.1"/>
</dbReference>
<sequence length="411" mass="45221">MNNSCTVFDCRDPYNPVPVGSFGLDDIGNGHFAYGRFYVDKEGAFALDPIHLKLSKERQEVPRQADGSYGVLSDAGPNAWGVKLTASILKGNNQPLPANPIEWFLHSWHYGSGCIGFSQHHTQKPNLGVIANRREDLSAKLQSTIDQLTIDPDTSLTDADIRLLAPGSSLGGVRPKTVVMSEGLEYIAKFSRPDDVFDVPSVEYATMRLAHKAGISTPDFELLNIANRSVFLIERFDRTKEGGRKHYISAHSLLAPSGLSIDKRELVTSFSYAGIAEAMRPFNIRGQLDSHQLYRRMIFNIFIGNVDDHLRNHALLMESPSRYVLSPAFDVIPHSAASTAPQSIGVGAQGAASTTANALSQCGRFLLKRDEATAIIEEVRAVTACWQQEFSDSGVTKRDIHLLSSCIDFQR</sequence>
<reference evidence="5 6" key="1">
    <citation type="submission" date="2020-08" db="EMBL/GenBank/DDBJ databases">
        <title>Novel species isolated from subtropical streams in China.</title>
        <authorList>
            <person name="Lu H."/>
        </authorList>
    </citation>
    <scope>NUCLEOTIDE SEQUENCE [LARGE SCALE GENOMIC DNA]</scope>
    <source>
        <strain evidence="5 6">KACC 16656</strain>
    </source>
</reference>
<accession>A0ABR6X6Z0</accession>
<evidence type="ECO:0000256" key="1">
    <source>
        <dbReference type="ARBA" id="ARBA00010164"/>
    </source>
</evidence>
<comment type="similarity">
    <text evidence="1">Belongs to the HipA Ser/Thr kinase family.</text>
</comment>
<organism evidence="5 6">
    <name type="scientific">Undibacterium seohonense</name>
    <dbReference type="NCBI Taxonomy" id="1344950"/>
    <lineage>
        <taxon>Bacteria</taxon>
        <taxon>Pseudomonadati</taxon>
        <taxon>Pseudomonadota</taxon>
        <taxon>Betaproteobacteria</taxon>
        <taxon>Burkholderiales</taxon>
        <taxon>Oxalobacteraceae</taxon>
        <taxon>Undibacterium</taxon>
    </lineage>
</organism>
<keyword evidence="6" id="KW-1185">Reference proteome</keyword>
<keyword evidence="2" id="KW-0808">Transferase</keyword>
<proteinExistence type="inferred from homology"/>
<evidence type="ECO:0000256" key="2">
    <source>
        <dbReference type="ARBA" id="ARBA00022679"/>
    </source>
</evidence>
<dbReference type="EMBL" id="JACOFW010000017">
    <property type="protein sequence ID" value="MBC3808498.1"/>
    <property type="molecule type" value="Genomic_DNA"/>
</dbReference>
<protein>
    <submittedName>
        <fullName evidence="5">HipA domain-containing protein</fullName>
    </submittedName>
</protein>
<dbReference type="Gene3D" id="1.10.1070.20">
    <property type="match status" value="1"/>
</dbReference>
<dbReference type="Proteomes" id="UP000648257">
    <property type="component" value="Unassembled WGS sequence"/>
</dbReference>
<evidence type="ECO:0000256" key="3">
    <source>
        <dbReference type="ARBA" id="ARBA00022777"/>
    </source>
</evidence>
<dbReference type="InterPro" id="IPR012893">
    <property type="entry name" value="HipA-like_C"/>
</dbReference>
<keyword evidence="3" id="KW-0418">Kinase</keyword>
<evidence type="ECO:0000313" key="5">
    <source>
        <dbReference type="EMBL" id="MBC3808498.1"/>
    </source>
</evidence>